<dbReference type="InterPro" id="IPR020578">
    <property type="entry name" value="Aminotrans_V_PyrdxlP_BS"/>
</dbReference>
<dbReference type="InterPro" id="IPR015424">
    <property type="entry name" value="PyrdxlP-dep_Trfase"/>
</dbReference>
<evidence type="ECO:0000259" key="6">
    <source>
        <dbReference type="Pfam" id="PF00266"/>
    </source>
</evidence>
<dbReference type="GO" id="GO:0019265">
    <property type="term" value="P:glycine biosynthetic process, by transamination of glyoxylate"/>
    <property type="evidence" value="ECO:0007669"/>
    <property type="project" value="TreeGrafter"/>
</dbReference>
<feature type="domain" description="Aminotransferase class V" evidence="6">
    <location>
        <begin position="28"/>
        <end position="328"/>
    </location>
</feature>
<dbReference type="Gene3D" id="3.90.1150.10">
    <property type="entry name" value="Aspartate Aminotransferase, domain 1"/>
    <property type="match status" value="1"/>
</dbReference>
<comment type="caution">
    <text evidence="7">The sequence shown here is derived from an EMBL/GenBank/DDBJ whole genome shotgun (WGS) entry which is preliminary data.</text>
</comment>
<dbReference type="AlphaFoldDB" id="A0A0W8F7C2"/>
<dbReference type="SUPFAM" id="SSF53383">
    <property type="entry name" value="PLP-dependent transferases"/>
    <property type="match status" value="1"/>
</dbReference>
<sequence length="381" mass="41036">MDIEDTLLMIPGPVKVAPRVLRAMSKPMISHRSGEFGAIYSECAELLKEFFQTKNQIAIMTGSGTLGMDAAVAGIIGHEDKIVTISNGKFGERFTEIGERYGKCVPVKFDWGMPFDLDRVEAALEEGAKAVAMVHNETSVGLTNPAKEVGRLAKKYDAAFIVDGISSIGGNEFLTDEWNIDIAITGSQKALAVPPGLAVVSVSPRAEEKFLAQSASYYADLKAHLKSARKSPAQTPFTPAVPLFFAMQEALHMAAEEGFAVRRERAAKQAESVRSAAKALGIELFPQTNENSYYSNTVTAMKMPEGVSDDKLRGGMKKKGVIVSGGQEQLKGKIFRIGTMGVCSSGDLLRTIQTLELILLKEGNIHSCGVGVEAMNRVLDS</sequence>
<accession>A0A0W8F7C2</accession>
<evidence type="ECO:0000256" key="4">
    <source>
        <dbReference type="ARBA" id="ARBA00022679"/>
    </source>
</evidence>
<dbReference type="GO" id="GO:0005777">
    <property type="term" value="C:peroxisome"/>
    <property type="evidence" value="ECO:0007669"/>
    <property type="project" value="TreeGrafter"/>
</dbReference>
<evidence type="ECO:0000256" key="2">
    <source>
        <dbReference type="ARBA" id="ARBA00009236"/>
    </source>
</evidence>
<keyword evidence="3 7" id="KW-0032">Aminotransferase</keyword>
<evidence type="ECO:0000256" key="1">
    <source>
        <dbReference type="ARBA" id="ARBA00001933"/>
    </source>
</evidence>
<dbReference type="PANTHER" id="PTHR21152:SF24">
    <property type="entry name" value="ALANINE--GLYOXYLATE AMINOTRANSFERASE 1"/>
    <property type="match status" value="1"/>
</dbReference>
<dbReference type="PROSITE" id="PS00595">
    <property type="entry name" value="AA_TRANSFER_CLASS_5"/>
    <property type="match status" value="1"/>
</dbReference>
<keyword evidence="4 7" id="KW-0808">Transferase</keyword>
<dbReference type="InterPro" id="IPR015421">
    <property type="entry name" value="PyrdxlP-dep_Trfase_major"/>
</dbReference>
<dbReference type="GO" id="GO:0008453">
    <property type="term" value="F:alanine-glyoxylate transaminase activity"/>
    <property type="evidence" value="ECO:0007669"/>
    <property type="project" value="TreeGrafter"/>
</dbReference>
<evidence type="ECO:0000256" key="5">
    <source>
        <dbReference type="ARBA" id="ARBA00022898"/>
    </source>
</evidence>
<dbReference type="PIRSF" id="PIRSF000524">
    <property type="entry name" value="SPT"/>
    <property type="match status" value="1"/>
</dbReference>
<dbReference type="EMBL" id="LNQE01001480">
    <property type="protein sequence ID" value="KUG16775.1"/>
    <property type="molecule type" value="Genomic_DNA"/>
</dbReference>
<dbReference type="InterPro" id="IPR000192">
    <property type="entry name" value="Aminotrans_V_dom"/>
</dbReference>
<gene>
    <name evidence="7" type="ORF">ASZ90_013513</name>
</gene>
<evidence type="ECO:0000313" key="7">
    <source>
        <dbReference type="EMBL" id="KUG16775.1"/>
    </source>
</evidence>
<dbReference type="FunFam" id="3.40.640.10:FF:000027">
    <property type="entry name" value="Serine--pyruvate aminotransferase, mitochondrial"/>
    <property type="match status" value="1"/>
</dbReference>
<comment type="similarity">
    <text evidence="2">Belongs to the class-V pyridoxal-phosphate-dependent aminotransferase family.</text>
</comment>
<dbReference type="Gene3D" id="3.40.640.10">
    <property type="entry name" value="Type I PLP-dependent aspartate aminotransferase-like (Major domain)"/>
    <property type="match status" value="1"/>
</dbReference>
<organism evidence="7">
    <name type="scientific">hydrocarbon metagenome</name>
    <dbReference type="NCBI Taxonomy" id="938273"/>
    <lineage>
        <taxon>unclassified sequences</taxon>
        <taxon>metagenomes</taxon>
        <taxon>ecological metagenomes</taxon>
    </lineage>
</organism>
<proteinExistence type="inferred from homology"/>
<dbReference type="GO" id="GO:0004760">
    <property type="term" value="F:L-serine-pyruvate transaminase activity"/>
    <property type="evidence" value="ECO:0007669"/>
    <property type="project" value="TreeGrafter"/>
</dbReference>
<dbReference type="GO" id="GO:0050281">
    <property type="term" value="F:L-serine-glyoxylate transaminase activity"/>
    <property type="evidence" value="ECO:0007669"/>
    <property type="project" value="UniProtKB-EC"/>
</dbReference>
<evidence type="ECO:0000256" key="3">
    <source>
        <dbReference type="ARBA" id="ARBA00022576"/>
    </source>
</evidence>
<protein>
    <submittedName>
        <fullName evidence="7">Serine--glyoxylate aminotransferase</fullName>
        <ecNumber evidence="7">2.6.1.45</ecNumber>
    </submittedName>
</protein>
<comment type="cofactor">
    <cofactor evidence="1">
        <name>pyridoxal 5'-phosphate</name>
        <dbReference type="ChEBI" id="CHEBI:597326"/>
    </cofactor>
</comment>
<dbReference type="InterPro" id="IPR015422">
    <property type="entry name" value="PyrdxlP-dep_Trfase_small"/>
</dbReference>
<dbReference type="InterPro" id="IPR024169">
    <property type="entry name" value="SP_NH2Trfase/AEP_transaminase"/>
</dbReference>
<dbReference type="Pfam" id="PF00266">
    <property type="entry name" value="Aminotran_5"/>
    <property type="match status" value="1"/>
</dbReference>
<reference evidence="7" key="1">
    <citation type="journal article" date="2015" name="Proc. Natl. Acad. Sci. U.S.A.">
        <title>Networks of energetic and metabolic interactions define dynamics in microbial communities.</title>
        <authorList>
            <person name="Embree M."/>
            <person name="Liu J.K."/>
            <person name="Al-Bassam M.M."/>
            <person name="Zengler K."/>
        </authorList>
    </citation>
    <scope>NUCLEOTIDE SEQUENCE</scope>
</reference>
<dbReference type="EC" id="2.6.1.45" evidence="7"/>
<name>A0A0W8F7C2_9ZZZZ</name>
<keyword evidence="5" id="KW-0663">Pyridoxal phosphate</keyword>
<dbReference type="PANTHER" id="PTHR21152">
    <property type="entry name" value="AMINOTRANSFERASE CLASS V"/>
    <property type="match status" value="1"/>
</dbReference>